<evidence type="ECO:0000256" key="4">
    <source>
        <dbReference type="ARBA" id="ARBA00022614"/>
    </source>
</evidence>
<keyword evidence="14" id="KW-1185">Reference proteome</keyword>
<keyword evidence="11" id="KW-1133">Transmembrane helix</keyword>
<proteinExistence type="evidence at protein level"/>
<keyword evidence="11" id="KW-0812">Transmembrane</keyword>
<evidence type="ECO:0000256" key="11">
    <source>
        <dbReference type="SAM" id="Phobius"/>
    </source>
</evidence>
<keyword evidence="4" id="KW-0433">Leucine-rich repeat</keyword>
<keyword evidence="15" id="KW-1267">Proteomics identification</keyword>
<keyword evidence="2" id="KW-0134">Cell wall</keyword>
<keyword evidence="5" id="KW-0732">Signal</keyword>
<evidence type="ECO:0000313" key="13">
    <source>
        <dbReference type="EnsemblPlants" id="Zm00001eb131570_P001"/>
    </source>
</evidence>
<reference evidence="13" key="3">
    <citation type="submission" date="2021-05" db="UniProtKB">
        <authorList>
            <consortium name="EnsemblPlants"/>
        </authorList>
    </citation>
    <scope>IDENTIFICATION</scope>
    <source>
        <strain evidence="13">cv. B73</strain>
    </source>
</reference>
<dbReference type="EnsemblPlants" id="Zm00001eb131570_T001">
    <property type="protein sequence ID" value="Zm00001eb131570_P001"/>
    <property type="gene ID" value="Zm00001eb131570"/>
</dbReference>
<dbReference type="Gramene" id="Zm00001eb131570_T001">
    <property type="protein sequence ID" value="Zm00001eb131570_P001"/>
    <property type="gene ID" value="Zm00001eb131570"/>
</dbReference>
<organism evidence="13 14">
    <name type="scientific">Zea mays</name>
    <name type="common">Maize</name>
    <dbReference type="NCBI Taxonomy" id="4577"/>
    <lineage>
        <taxon>Eukaryota</taxon>
        <taxon>Viridiplantae</taxon>
        <taxon>Streptophyta</taxon>
        <taxon>Embryophyta</taxon>
        <taxon>Tracheophyta</taxon>
        <taxon>Spermatophyta</taxon>
        <taxon>Magnoliopsida</taxon>
        <taxon>Liliopsida</taxon>
        <taxon>Poales</taxon>
        <taxon>Poaceae</taxon>
        <taxon>PACMAD clade</taxon>
        <taxon>Panicoideae</taxon>
        <taxon>Andropogonodae</taxon>
        <taxon>Andropogoneae</taxon>
        <taxon>Tripsacinae</taxon>
        <taxon>Zea</taxon>
    </lineage>
</organism>
<sequence length="390" mass="42569">MHAYMKTYTATHFSPVPQFLHRALASTKADDPSLTMHILRFLPLIIATLLSLLSLALTADEASSIAHDHDQLVAFEDELQPNDHVHIDIGIDIKINNPRLLGAHKALQALKQALYSDPNNFTGNWVGPDVCAYNGVTCVPSLHNQSESAVASLDMNAADVAGYLPKDIGLMADLAVLHLNSNRFCGVIPEEIRNMTELYELDASNNRFVGPFPAAVLGIPKLSYLDIRFNDFDGPIPPEVFLKPYDAIFLNNNRFTSGIPETVGKTKASVIVLANNQLGGCIPRSIGEATTTLDQFIFTNNSLVGCLPVETGLLTNVTVFDVSDNALTVTSASCRHWRTCRSHTTSSHARPPSAAAQRTRTWTERPLMTMPTAWDNPGPCRGVQMSAHQS</sequence>
<evidence type="ECO:0000256" key="3">
    <source>
        <dbReference type="ARBA" id="ARBA00022525"/>
    </source>
</evidence>
<dbReference type="InterPro" id="IPR001611">
    <property type="entry name" value="Leu-rich_rpt"/>
</dbReference>
<name>A0A804N3D5_MAIZE</name>
<evidence type="ECO:0000256" key="9">
    <source>
        <dbReference type="ARBA" id="ARBA00023316"/>
    </source>
</evidence>
<keyword evidence="11" id="KW-0472">Membrane</keyword>
<dbReference type="Pfam" id="PF08263">
    <property type="entry name" value="LRRNT_2"/>
    <property type="match status" value="1"/>
</dbReference>
<keyword evidence="8" id="KW-0379">Hydroxylation</keyword>
<accession>A0A804N3D5</accession>
<dbReference type="SUPFAM" id="SSF52058">
    <property type="entry name" value="L domain-like"/>
    <property type="match status" value="1"/>
</dbReference>
<evidence type="ECO:0000256" key="2">
    <source>
        <dbReference type="ARBA" id="ARBA00022512"/>
    </source>
</evidence>
<evidence type="ECO:0000256" key="7">
    <source>
        <dbReference type="ARBA" id="ARBA00023180"/>
    </source>
</evidence>
<evidence type="ECO:0000256" key="1">
    <source>
        <dbReference type="ARBA" id="ARBA00004191"/>
    </source>
</evidence>
<dbReference type="AlphaFoldDB" id="A0A804N3D5"/>
<dbReference type="PANTHER" id="PTHR32093:SF166">
    <property type="entry name" value="LEUCINE-RICH REPEAT_EXTENSIN 1"/>
    <property type="match status" value="1"/>
</dbReference>
<evidence type="ECO:0000256" key="10">
    <source>
        <dbReference type="ARBA" id="ARBA00041871"/>
    </source>
</evidence>
<keyword evidence="3" id="KW-0964">Secreted</keyword>
<comment type="subcellular location">
    <subcellularLocation>
        <location evidence="1">Secreted</location>
        <location evidence="1">Cell wall</location>
    </subcellularLocation>
</comment>
<reference evidence="14" key="1">
    <citation type="submission" date="2015-12" db="EMBL/GenBank/DDBJ databases">
        <title>Update maize B73 reference genome by single molecule sequencing technologies.</title>
        <authorList>
            <consortium name="Maize Genome Sequencing Project"/>
            <person name="Ware D."/>
        </authorList>
    </citation>
    <scope>NUCLEOTIDE SEQUENCE [LARGE SCALE GENOMIC DNA]</scope>
    <source>
        <strain evidence="14">cv. B73</strain>
    </source>
</reference>
<dbReference type="InterPro" id="IPR051582">
    <property type="entry name" value="LRR_extensin-like_regulator"/>
</dbReference>
<evidence type="ECO:0007829" key="15">
    <source>
        <dbReference type="PeptideAtlas" id="A0A804N3D5"/>
    </source>
</evidence>
<dbReference type="FunFam" id="3.80.10.10:FF:000224">
    <property type="entry name" value="Leucine-rich repeat extensin-like protein 1"/>
    <property type="match status" value="1"/>
</dbReference>
<evidence type="ECO:0000256" key="6">
    <source>
        <dbReference type="ARBA" id="ARBA00022737"/>
    </source>
</evidence>
<evidence type="ECO:0000256" key="8">
    <source>
        <dbReference type="ARBA" id="ARBA00023278"/>
    </source>
</evidence>
<feature type="domain" description="Leucine-rich repeat-containing N-terminal plant-type" evidence="12">
    <location>
        <begin position="105"/>
        <end position="138"/>
    </location>
</feature>
<feature type="transmembrane region" description="Helical" evidence="11">
    <location>
        <begin position="38"/>
        <end position="57"/>
    </location>
</feature>
<dbReference type="Gene3D" id="3.80.10.10">
    <property type="entry name" value="Ribonuclease Inhibitor"/>
    <property type="match status" value="2"/>
</dbReference>
<keyword evidence="6" id="KW-0677">Repeat</keyword>
<dbReference type="GO" id="GO:0071555">
    <property type="term" value="P:cell wall organization"/>
    <property type="evidence" value="ECO:0007669"/>
    <property type="project" value="UniProtKB-KW"/>
</dbReference>
<reference evidence="13" key="2">
    <citation type="submission" date="2019-07" db="EMBL/GenBank/DDBJ databases">
        <authorList>
            <person name="Seetharam A."/>
            <person name="Woodhouse M."/>
            <person name="Cannon E."/>
        </authorList>
    </citation>
    <scope>NUCLEOTIDE SEQUENCE [LARGE SCALE GENOMIC DNA]</scope>
    <source>
        <strain evidence="13">cv. B73</strain>
    </source>
</reference>
<evidence type="ECO:0000313" key="14">
    <source>
        <dbReference type="Proteomes" id="UP000007305"/>
    </source>
</evidence>
<dbReference type="PANTHER" id="PTHR32093">
    <property type="entry name" value="LEUCINE-RICH REPEAT EXTENSIN-LIKE PROTEIN 3-RELATED"/>
    <property type="match status" value="1"/>
</dbReference>
<dbReference type="InParanoid" id="A0A804N3D5"/>
<dbReference type="Pfam" id="PF00560">
    <property type="entry name" value="LRR_1"/>
    <property type="match status" value="1"/>
</dbReference>
<keyword evidence="7" id="KW-0325">Glycoprotein</keyword>
<dbReference type="InterPro" id="IPR032675">
    <property type="entry name" value="LRR_dom_sf"/>
</dbReference>
<dbReference type="Proteomes" id="UP000007305">
    <property type="component" value="Chromosome 3"/>
</dbReference>
<protein>
    <recommendedName>
        <fullName evidence="10">Cell wall hydroxyproline-rich glycoprotein</fullName>
    </recommendedName>
</protein>
<keyword evidence="9" id="KW-0961">Cell wall biogenesis/degradation</keyword>
<evidence type="ECO:0000256" key="5">
    <source>
        <dbReference type="ARBA" id="ARBA00022729"/>
    </source>
</evidence>
<dbReference type="InterPro" id="IPR013210">
    <property type="entry name" value="LRR_N_plant-typ"/>
</dbReference>
<evidence type="ECO:0000259" key="12">
    <source>
        <dbReference type="Pfam" id="PF08263"/>
    </source>
</evidence>